<feature type="active site" description="Proton donor" evidence="13">
    <location>
        <position position="103"/>
    </location>
</feature>
<proteinExistence type="inferred from homology"/>
<dbReference type="InterPro" id="IPR004652">
    <property type="entry name" value="DusB-like"/>
</dbReference>
<dbReference type="Gene3D" id="3.20.20.70">
    <property type="entry name" value="Aldolase class I"/>
    <property type="match status" value="1"/>
</dbReference>
<keyword evidence="8" id="KW-0694">RNA-binding</keyword>
<dbReference type="STRING" id="568816.Acin_0795"/>
<dbReference type="FunCoup" id="G4Q545">
    <property type="interactions" value="430"/>
</dbReference>
<evidence type="ECO:0000313" key="17">
    <source>
        <dbReference type="Proteomes" id="UP000007093"/>
    </source>
</evidence>
<evidence type="ECO:0000256" key="4">
    <source>
        <dbReference type="ARBA" id="ARBA00022630"/>
    </source>
</evidence>
<dbReference type="PATRIC" id="fig|568816.4.peg.769"/>
<feature type="binding site" evidence="14">
    <location>
        <position position="73"/>
    </location>
    <ligand>
        <name>FMN</name>
        <dbReference type="ChEBI" id="CHEBI:58210"/>
    </ligand>
</feature>
<gene>
    <name evidence="16" type="ordered locus">Acin_0795</name>
</gene>
<dbReference type="InterPro" id="IPR001269">
    <property type="entry name" value="DUS_fam"/>
</dbReference>
<evidence type="ECO:0000256" key="12">
    <source>
        <dbReference type="PIRNR" id="PIRNR006621"/>
    </source>
</evidence>
<evidence type="ECO:0000256" key="1">
    <source>
        <dbReference type="ARBA" id="ARBA00001917"/>
    </source>
</evidence>
<name>G4Q545_ACIIR</name>
<keyword evidence="3" id="KW-0820">tRNA-binding</keyword>
<dbReference type="InterPro" id="IPR013785">
    <property type="entry name" value="Aldolase_TIM"/>
</dbReference>
<dbReference type="PANTHER" id="PTHR45846:SF1">
    <property type="entry name" value="TRNA-DIHYDROURIDINE(47) SYNTHASE [NAD(P)(+)]-LIKE"/>
    <property type="match status" value="1"/>
</dbReference>
<dbReference type="KEGG" id="ain:Acin_0795"/>
<reference evidence="16 17" key="1">
    <citation type="journal article" date="2011" name="J. Bacteriol.">
        <title>Complete genome sequence of Acidaminococcus intestini RYC-MR95, a Gram-negative bacterium from the phylum Firmicutes.</title>
        <authorList>
            <person name="D'Auria G."/>
            <person name="Galan J.C."/>
            <person name="Rodriguez-Alcayna M."/>
            <person name="Moya A."/>
            <person name="Baquero F."/>
            <person name="Latorre A."/>
        </authorList>
    </citation>
    <scope>NUCLEOTIDE SEQUENCE [LARGE SCALE GENOMIC DNA]</scope>
    <source>
        <strain evidence="16 17">RyC-MR95</strain>
    </source>
</reference>
<keyword evidence="4 12" id="KW-0285">Flavoprotein</keyword>
<feature type="domain" description="DUS-like FMN-binding" evidence="15">
    <location>
        <begin position="17"/>
        <end position="314"/>
    </location>
</feature>
<comment type="catalytic activity">
    <reaction evidence="10">
        <text>a 5,6-dihydrouridine in tRNA + NADP(+) = a uridine in tRNA + NADPH + H(+)</text>
        <dbReference type="Rhea" id="RHEA:23624"/>
        <dbReference type="Rhea" id="RHEA-COMP:13339"/>
        <dbReference type="Rhea" id="RHEA-COMP:13887"/>
        <dbReference type="ChEBI" id="CHEBI:15378"/>
        <dbReference type="ChEBI" id="CHEBI:57783"/>
        <dbReference type="ChEBI" id="CHEBI:58349"/>
        <dbReference type="ChEBI" id="CHEBI:65315"/>
        <dbReference type="ChEBI" id="CHEBI:74443"/>
    </reaction>
</comment>
<evidence type="ECO:0000256" key="14">
    <source>
        <dbReference type="PIRSR" id="PIRSR006621-2"/>
    </source>
</evidence>
<feature type="binding site" evidence="14">
    <location>
        <position position="142"/>
    </location>
    <ligand>
        <name>FMN</name>
        <dbReference type="ChEBI" id="CHEBI:58210"/>
    </ligand>
</feature>
<dbReference type="InterPro" id="IPR024036">
    <property type="entry name" value="tRNA-dHydroUridine_Synthase_C"/>
</dbReference>
<evidence type="ECO:0000256" key="3">
    <source>
        <dbReference type="ARBA" id="ARBA00022555"/>
    </source>
</evidence>
<dbReference type="PANTHER" id="PTHR45846">
    <property type="entry name" value="TRNA-DIHYDROURIDINE(47) SYNTHASE [NAD(P)(+)]-LIKE"/>
    <property type="match status" value="1"/>
</dbReference>
<evidence type="ECO:0000256" key="10">
    <source>
        <dbReference type="ARBA" id="ARBA00048205"/>
    </source>
</evidence>
<evidence type="ECO:0000313" key="16">
    <source>
        <dbReference type="EMBL" id="AEQ22027.1"/>
    </source>
</evidence>
<comment type="function">
    <text evidence="2 12">Catalyzes the synthesis of 5,6-dihydrouridine (D), a modified base found in the D-loop of most tRNAs, via the reduction of the C5-C6 double bond in target uridines.</text>
</comment>
<feature type="binding site" evidence="14">
    <location>
        <begin position="227"/>
        <end position="228"/>
    </location>
    <ligand>
        <name>FMN</name>
        <dbReference type="ChEBI" id="CHEBI:58210"/>
    </ligand>
</feature>
<dbReference type="InParanoid" id="G4Q545"/>
<sequence>MEEGMFSFKMPPFPVVLAPMAGVTDLPFRVICRENGADYTVSEMVSAKALLYKNQKTFAMLTIDPKEHPTAIQLFGSVPSELAAAGKIVESRGADMIDVNMGCPVHKIVSNGEGSALMKDPDKVYAILAALVDAVSIPVTVKFRAGWDEAHKNAAVIAQMAEKAGVSAVCVHGRTRAQFYQGKADWDIIRAVKESVGIPVLGNGDIFHAEDALRMKEETGCDGVMIARGAEGNPWIFRDVKALLHGKAISPVSVQERFAMIRRHLHDLILFKGERVGVREMRHHGAMYLTGLPHSAYYRNTINQAQTEEALLAVLGEYEEKLLQA</sequence>
<comment type="cofactor">
    <cofactor evidence="1 12 14">
        <name>FMN</name>
        <dbReference type="ChEBI" id="CHEBI:58210"/>
    </cofactor>
</comment>
<keyword evidence="14" id="KW-0547">Nucleotide-binding</keyword>
<dbReference type="NCBIfam" id="TIGR00737">
    <property type="entry name" value="nifR3_yhdG"/>
    <property type="match status" value="1"/>
</dbReference>
<organism evidence="16 17">
    <name type="scientific">Acidaminococcus intestini (strain RyC-MR95)</name>
    <dbReference type="NCBI Taxonomy" id="568816"/>
    <lineage>
        <taxon>Bacteria</taxon>
        <taxon>Bacillati</taxon>
        <taxon>Bacillota</taxon>
        <taxon>Negativicutes</taxon>
        <taxon>Acidaminococcales</taxon>
        <taxon>Acidaminococcaceae</taxon>
        <taxon>Acidaminococcus</taxon>
    </lineage>
</organism>
<keyword evidence="6 12" id="KW-0819">tRNA processing</keyword>
<dbReference type="CDD" id="cd02801">
    <property type="entry name" value="DUS_like_FMN"/>
    <property type="match status" value="1"/>
</dbReference>
<dbReference type="Pfam" id="PF01207">
    <property type="entry name" value="Dus"/>
    <property type="match status" value="1"/>
</dbReference>
<dbReference type="InterPro" id="IPR018517">
    <property type="entry name" value="tRNA_hU_synthase_CS"/>
</dbReference>
<dbReference type="Proteomes" id="UP000007093">
    <property type="component" value="Chromosome"/>
</dbReference>
<dbReference type="GO" id="GO:0000049">
    <property type="term" value="F:tRNA binding"/>
    <property type="evidence" value="ECO:0007669"/>
    <property type="project" value="UniProtKB-KW"/>
</dbReference>
<dbReference type="PIRSF" id="PIRSF006621">
    <property type="entry name" value="Dus"/>
    <property type="match status" value="1"/>
</dbReference>
<keyword evidence="17" id="KW-1185">Reference proteome</keyword>
<evidence type="ECO:0000256" key="9">
    <source>
        <dbReference type="ARBA" id="ARBA00023002"/>
    </source>
</evidence>
<comment type="similarity">
    <text evidence="12">Belongs to the dus family.</text>
</comment>
<keyword evidence="5 12" id="KW-0288">FMN</keyword>
<dbReference type="EC" id="1.3.1.-" evidence="12"/>
<dbReference type="GO" id="GO:0017150">
    <property type="term" value="F:tRNA dihydrouridine synthase activity"/>
    <property type="evidence" value="ECO:0007669"/>
    <property type="project" value="InterPro"/>
</dbReference>
<dbReference type="EMBL" id="CP003058">
    <property type="protein sequence ID" value="AEQ22027.1"/>
    <property type="molecule type" value="Genomic_DNA"/>
</dbReference>
<feature type="binding site" evidence="14">
    <location>
        <position position="172"/>
    </location>
    <ligand>
        <name>FMN</name>
        <dbReference type="ChEBI" id="CHEBI:58210"/>
    </ligand>
</feature>
<feature type="binding site" evidence="14">
    <location>
        <begin position="19"/>
        <end position="21"/>
    </location>
    <ligand>
        <name>FMN</name>
        <dbReference type="ChEBI" id="CHEBI:58210"/>
    </ligand>
</feature>
<accession>G4Q545</accession>
<evidence type="ECO:0000256" key="8">
    <source>
        <dbReference type="ARBA" id="ARBA00022884"/>
    </source>
</evidence>
<dbReference type="SUPFAM" id="SSF51395">
    <property type="entry name" value="FMN-linked oxidoreductases"/>
    <property type="match status" value="1"/>
</dbReference>
<dbReference type="AlphaFoldDB" id="G4Q545"/>
<dbReference type="GO" id="GO:0050660">
    <property type="term" value="F:flavin adenine dinucleotide binding"/>
    <property type="evidence" value="ECO:0007669"/>
    <property type="project" value="InterPro"/>
</dbReference>
<evidence type="ECO:0000259" key="15">
    <source>
        <dbReference type="Pfam" id="PF01207"/>
    </source>
</evidence>
<dbReference type="PROSITE" id="PS01136">
    <property type="entry name" value="UPF0034"/>
    <property type="match status" value="1"/>
</dbReference>
<evidence type="ECO:0000256" key="2">
    <source>
        <dbReference type="ARBA" id="ARBA00002790"/>
    </source>
</evidence>
<keyword evidence="7" id="KW-0521">NADP</keyword>
<keyword evidence="9 12" id="KW-0560">Oxidoreductase</keyword>
<evidence type="ECO:0000256" key="13">
    <source>
        <dbReference type="PIRSR" id="PIRSR006621-1"/>
    </source>
</evidence>
<evidence type="ECO:0000256" key="11">
    <source>
        <dbReference type="ARBA" id="ARBA00048802"/>
    </source>
</evidence>
<evidence type="ECO:0000256" key="5">
    <source>
        <dbReference type="ARBA" id="ARBA00022643"/>
    </source>
</evidence>
<dbReference type="HOGENOM" id="CLU_013299_0_3_9"/>
<dbReference type="Gene3D" id="1.10.1200.80">
    <property type="entry name" value="Putative flavin oxidoreducatase, domain 2"/>
    <property type="match status" value="1"/>
</dbReference>
<evidence type="ECO:0000256" key="7">
    <source>
        <dbReference type="ARBA" id="ARBA00022857"/>
    </source>
</evidence>
<evidence type="ECO:0000256" key="6">
    <source>
        <dbReference type="ARBA" id="ARBA00022694"/>
    </source>
</evidence>
<comment type="catalytic activity">
    <reaction evidence="11">
        <text>a 5,6-dihydrouridine in tRNA + NAD(+) = a uridine in tRNA + NADH + H(+)</text>
        <dbReference type="Rhea" id="RHEA:54452"/>
        <dbReference type="Rhea" id="RHEA-COMP:13339"/>
        <dbReference type="Rhea" id="RHEA-COMP:13887"/>
        <dbReference type="ChEBI" id="CHEBI:15378"/>
        <dbReference type="ChEBI" id="CHEBI:57540"/>
        <dbReference type="ChEBI" id="CHEBI:57945"/>
        <dbReference type="ChEBI" id="CHEBI:65315"/>
        <dbReference type="ChEBI" id="CHEBI:74443"/>
    </reaction>
</comment>
<protein>
    <recommendedName>
        <fullName evidence="12">tRNA-dihydrouridine synthase</fullName>
        <ecNumber evidence="12">1.3.1.-</ecNumber>
    </recommendedName>
</protein>
<dbReference type="eggNOG" id="COG0042">
    <property type="taxonomic scope" value="Bacteria"/>
</dbReference>
<dbReference type="InterPro" id="IPR035587">
    <property type="entry name" value="DUS-like_FMN-bd"/>
</dbReference>